<name>A0AAE1D4G6_9GAST</name>
<comment type="caution">
    <text evidence="2">The sequence shown here is derived from an EMBL/GenBank/DDBJ whole genome shotgun (WGS) entry which is preliminary data.</text>
</comment>
<dbReference type="Proteomes" id="UP001283361">
    <property type="component" value="Unassembled WGS sequence"/>
</dbReference>
<accession>A0AAE1D4G6</accession>
<dbReference type="Pfam" id="PF00386">
    <property type="entry name" value="C1q"/>
    <property type="match status" value="1"/>
</dbReference>
<sequence>MSALSQKHKLVWIELIHNDALVASVYTNIRNAYSGAISSYPGNSVILRFKKWDRMYMRAVQTSYLFGTSSEIYATFSGHLIAS</sequence>
<evidence type="ECO:0000313" key="2">
    <source>
        <dbReference type="EMBL" id="KAK3756163.1"/>
    </source>
</evidence>
<dbReference type="InterPro" id="IPR008983">
    <property type="entry name" value="Tumour_necrosis_fac-like_dom"/>
</dbReference>
<dbReference type="EMBL" id="JAWDGP010005546">
    <property type="protein sequence ID" value="KAK3756163.1"/>
    <property type="molecule type" value="Genomic_DNA"/>
</dbReference>
<evidence type="ECO:0000313" key="3">
    <source>
        <dbReference type="Proteomes" id="UP001283361"/>
    </source>
</evidence>
<dbReference type="Gene3D" id="2.60.120.40">
    <property type="match status" value="1"/>
</dbReference>
<dbReference type="InterPro" id="IPR001073">
    <property type="entry name" value="C1q_dom"/>
</dbReference>
<reference evidence="2" key="1">
    <citation type="journal article" date="2023" name="G3 (Bethesda)">
        <title>A reference genome for the long-term kleptoplast-retaining sea slug Elysia crispata morphotype clarki.</title>
        <authorList>
            <person name="Eastman K.E."/>
            <person name="Pendleton A.L."/>
            <person name="Shaikh M.A."/>
            <person name="Suttiyut T."/>
            <person name="Ogas R."/>
            <person name="Tomko P."/>
            <person name="Gavelis G."/>
            <person name="Widhalm J.R."/>
            <person name="Wisecaver J.H."/>
        </authorList>
    </citation>
    <scope>NUCLEOTIDE SEQUENCE</scope>
    <source>
        <strain evidence="2">ECLA1</strain>
    </source>
</reference>
<organism evidence="2 3">
    <name type="scientific">Elysia crispata</name>
    <name type="common">lettuce slug</name>
    <dbReference type="NCBI Taxonomy" id="231223"/>
    <lineage>
        <taxon>Eukaryota</taxon>
        <taxon>Metazoa</taxon>
        <taxon>Spiralia</taxon>
        <taxon>Lophotrochozoa</taxon>
        <taxon>Mollusca</taxon>
        <taxon>Gastropoda</taxon>
        <taxon>Heterobranchia</taxon>
        <taxon>Euthyneura</taxon>
        <taxon>Panpulmonata</taxon>
        <taxon>Sacoglossa</taxon>
        <taxon>Placobranchoidea</taxon>
        <taxon>Plakobranchidae</taxon>
        <taxon>Elysia</taxon>
    </lineage>
</organism>
<protein>
    <recommendedName>
        <fullName evidence="1">C1q domain-containing protein</fullName>
    </recommendedName>
</protein>
<keyword evidence="3" id="KW-1185">Reference proteome</keyword>
<dbReference type="SUPFAM" id="SSF49842">
    <property type="entry name" value="TNF-like"/>
    <property type="match status" value="1"/>
</dbReference>
<dbReference type="AlphaFoldDB" id="A0AAE1D4G6"/>
<gene>
    <name evidence="2" type="ORF">RRG08_016534</name>
</gene>
<evidence type="ECO:0000259" key="1">
    <source>
        <dbReference type="Pfam" id="PF00386"/>
    </source>
</evidence>
<feature type="domain" description="C1q" evidence="1">
    <location>
        <begin position="5"/>
        <end position="81"/>
    </location>
</feature>
<proteinExistence type="predicted"/>